<dbReference type="GeneID" id="34582161"/>
<accession>A0A1F5L234</accession>
<sequence length="188" mass="18530">MKSTSLTSGKTTEPSGTGTPGRGTSCEPFCDSNCPACPPGFGIDTSSGDGGSGGGSNGDGSSSASDSTTSTSTSTSTESSTKTAAGGADFTECSFPTTTEGSSVLDALSSSLSSIWYSEIATIATSTSTTESSTTTSGPTSTTSKSSTTTAPPATTLGVEVYVVLDDPFGGFDNYWGAIDYTLPNPGK</sequence>
<keyword evidence="3" id="KW-1185">Reference proteome</keyword>
<feature type="region of interest" description="Disordered" evidence="1">
    <location>
        <begin position="125"/>
        <end position="153"/>
    </location>
</feature>
<organism evidence="2 3">
    <name type="scientific">Penicillium arizonense</name>
    <dbReference type="NCBI Taxonomy" id="1835702"/>
    <lineage>
        <taxon>Eukaryota</taxon>
        <taxon>Fungi</taxon>
        <taxon>Dikarya</taxon>
        <taxon>Ascomycota</taxon>
        <taxon>Pezizomycotina</taxon>
        <taxon>Eurotiomycetes</taxon>
        <taxon>Eurotiomycetidae</taxon>
        <taxon>Eurotiales</taxon>
        <taxon>Aspergillaceae</taxon>
        <taxon>Penicillium</taxon>
    </lineage>
</organism>
<dbReference type="EMBL" id="LXJU01000052">
    <property type="protein sequence ID" value="OGE47264.1"/>
    <property type="molecule type" value="Genomic_DNA"/>
</dbReference>
<dbReference type="Proteomes" id="UP000177622">
    <property type="component" value="Unassembled WGS sequence"/>
</dbReference>
<evidence type="ECO:0000313" key="2">
    <source>
        <dbReference type="EMBL" id="OGE47264.1"/>
    </source>
</evidence>
<proteinExistence type="predicted"/>
<comment type="caution">
    <text evidence="2">The sequence shown here is derived from an EMBL/GenBank/DDBJ whole genome shotgun (WGS) entry which is preliminary data.</text>
</comment>
<dbReference type="STRING" id="1835702.A0A1F5L234"/>
<evidence type="ECO:0000313" key="3">
    <source>
        <dbReference type="Proteomes" id="UP000177622"/>
    </source>
</evidence>
<feature type="region of interest" description="Disordered" evidence="1">
    <location>
        <begin position="1"/>
        <end position="24"/>
    </location>
</feature>
<protein>
    <submittedName>
        <fullName evidence="2">Uncharacterized protein</fullName>
    </submittedName>
</protein>
<name>A0A1F5L234_PENAI</name>
<dbReference type="RefSeq" id="XP_022482725.1">
    <property type="nucleotide sequence ID" value="XM_022637427.1"/>
</dbReference>
<dbReference type="AlphaFoldDB" id="A0A1F5L234"/>
<feature type="compositionally biased region" description="Gly residues" evidence="1">
    <location>
        <begin position="48"/>
        <end position="58"/>
    </location>
</feature>
<evidence type="ECO:0000256" key="1">
    <source>
        <dbReference type="SAM" id="MobiDB-lite"/>
    </source>
</evidence>
<feature type="region of interest" description="Disordered" evidence="1">
    <location>
        <begin position="41"/>
        <end position="102"/>
    </location>
</feature>
<feature type="compositionally biased region" description="Low complexity" evidence="1">
    <location>
        <begin position="59"/>
        <end position="88"/>
    </location>
</feature>
<feature type="compositionally biased region" description="Low complexity" evidence="1">
    <location>
        <begin position="7"/>
        <end position="24"/>
    </location>
</feature>
<reference evidence="2 3" key="1">
    <citation type="journal article" date="2016" name="Sci. Rep.">
        <title>Penicillium arizonense, a new, genome sequenced fungal species, reveals a high chemical diversity in secreted metabolites.</title>
        <authorList>
            <person name="Grijseels S."/>
            <person name="Nielsen J.C."/>
            <person name="Randelovic M."/>
            <person name="Nielsen J."/>
            <person name="Nielsen K.F."/>
            <person name="Workman M."/>
            <person name="Frisvad J.C."/>
        </authorList>
    </citation>
    <scope>NUCLEOTIDE SEQUENCE [LARGE SCALE GENOMIC DNA]</scope>
    <source>
        <strain evidence="2 3">CBS 141311</strain>
    </source>
</reference>
<gene>
    <name evidence="2" type="ORF">PENARI_c052G10903</name>
</gene>